<dbReference type="Gene3D" id="3.30.160.660">
    <property type="match status" value="1"/>
</dbReference>
<dbReference type="InterPro" id="IPR003776">
    <property type="entry name" value="YcaO-like_dom"/>
</dbReference>
<keyword evidence="3" id="KW-1185">Reference proteome</keyword>
<dbReference type="Gene3D" id="3.30.40.250">
    <property type="match status" value="1"/>
</dbReference>
<dbReference type="RefSeq" id="WP_173285103.1">
    <property type="nucleotide sequence ID" value="NZ_CP054020.1"/>
</dbReference>
<evidence type="ECO:0000313" key="2">
    <source>
        <dbReference type="EMBL" id="QKI89204.1"/>
    </source>
</evidence>
<dbReference type="KEGG" id="txa:HQN79_06325"/>
<sequence length="583" mass="66025">MSEATFIKGKVKPLEESISHLSSILSEVGFDIREGLTLNPVPGIHSLHIYENSCPGIFTNGKGASEKATLASALGEYLERLSTNYFFSDFWLESDFAASENDWLYYPNEKSYDRKNFKQMLNPELWRFYADLSHSEEYADFTEEDFEFDTFLSLNDHADQIRALPLMSQKTGETCYFPMNLLSNLYASNGLSAGNSALEAQVQGLSEVFERWVKNRILRENICLPLVPQDVLDQFPQVATAIAALQDEEIYTEVRDASLGGIFPVMNVTLFHQASGRCFASFGAHPIFEVALERTLTESLQGRHLKELDGFQTPSFDQFDVASDENIENHFIDSSGLIHSHFVSRDFDYEFVAWDFTGNVEQQWKHLCELVYQQGTDVFVANYNHYGFEACRIIVPGMSEVYPKHEIVDANQNFGRLLREALLTYPDHQDPLQIVDLIDQLGLSDHQGVASLIGLMADKGSFWAGINCLQLKFWCLLAAQEFEEALESLAGVWFFIDPNDKRYSIYKAFEFALEIMLDETSDGIQDTSAVQALFGNQVADKVLAHLDGSMQFWGAPTGIGIFSSAEQHQTMLKIYRNVNKFKQ</sequence>
<organism evidence="2 3">
    <name type="scientific">Thiomicrorhabdus xiamenensis</name>
    <dbReference type="NCBI Taxonomy" id="2739063"/>
    <lineage>
        <taxon>Bacteria</taxon>
        <taxon>Pseudomonadati</taxon>
        <taxon>Pseudomonadota</taxon>
        <taxon>Gammaproteobacteria</taxon>
        <taxon>Thiotrichales</taxon>
        <taxon>Piscirickettsiaceae</taxon>
        <taxon>Thiomicrorhabdus</taxon>
    </lineage>
</organism>
<dbReference type="Proteomes" id="UP000504724">
    <property type="component" value="Chromosome"/>
</dbReference>
<name>A0A7D4SYN5_9GAMM</name>
<gene>
    <name evidence="2" type="ORF">HQN79_06325</name>
</gene>
<proteinExistence type="predicted"/>
<dbReference type="EMBL" id="CP054020">
    <property type="protein sequence ID" value="QKI89204.1"/>
    <property type="molecule type" value="Genomic_DNA"/>
</dbReference>
<dbReference type="Pfam" id="PF02624">
    <property type="entry name" value="YcaO"/>
    <property type="match status" value="1"/>
</dbReference>
<accession>A0A7D4SYN5</accession>
<dbReference type="PANTHER" id="PTHR37809">
    <property type="entry name" value="RIBOSOMAL PROTEIN S12 METHYLTHIOTRANSFERASE ACCESSORY FACTOR YCAO"/>
    <property type="match status" value="1"/>
</dbReference>
<dbReference type="InterPro" id="IPR041080">
    <property type="entry name" value="YcaO_C"/>
</dbReference>
<dbReference type="AlphaFoldDB" id="A0A7D4SYN5"/>
<dbReference type="Gene3D" id="3.30.1330.230">
    <property type="match status" value="1"/>
</dbReference>
<dbReference type="Pfam" id="PF18381">
    <property type="entry name" value="YcaO_C"/>
    <property type="match status" value="1"/>
</dbReference>
<protein>
    <submittedName>
        <fullName evidence="2">YcaO-like family protein</fullName>
    </submittedName>
</protein>
<evidence type="ECO:0000259" key="1">
    <source>
        <dbReference type="PROSITE" id="PS51664"/>
    </source>
</evidence>
<evidence type="ECO:0000313" key="3">
    <source>
        <dbReference type="Proteomes" id="UP000504724"/>
    </source>
</evidence>
<dbReference type="PANTHER" id="PTHR37809:SF1">
    <property type="entry name" value="RIBOSOMAL PROTEIN S12 METHYLTHIOTRANSFERASE ACCESSORY FACTOR YCAO"/>
    <property type="match status" value="1"/>
</dbReference>
<dbReference type="NCBIfam" id="TIGR00702">
    <property type="entry name" value="YcaO-type kinase domain"/>
    <property type="match status" value="1"/>
</dbReference>
<reference evidence="2 3" key="1">
    <citation type="submission" date="2020-05" db="EMBL/GenBank/DDBJ databases">
        <title>Thiomicrorhabdus sediminis sp.nov. and Thiomicrorhabdus xiamenensis sp.nov., novel sulfur-oxidizing bacteria isolated from coastal sediment.</title>
        <authorList>
            <person name="Liu X."/>
        </authorList>
    </citation>
    <scope>NUCLEOTIDE SEQUENCE [LARGE SCALE GENOMIC DNA]</scope>
    <source>
        <strain evidence="2 3">G2</strain>
    </source>
</reference>
<dbReference type="PROSITE" id="PS51664">
    <property type="entry name" value="YCAO"/>
    <property type="match status" value="1"/>
</dbReference>
<feature type="domain" description="YcaO" evidence="1">
    <location>
        <begin position="61"/>
        <end position="433"/>
    </location>
</feature>